<accession>A0A2V1E1T1</accession>
<organism evidence="3 4">
    <name type="scientific">Periconia macrospinosa</name>
    <dbReference type="NCBI Taxonomy" id="97972"/>
    <lineage>
        <taxon>Eukaryota</taxon>
        <taxon>Fungi</taxon>
        <taxon>Dikarya</taxon>
        <taxon>Ascomycota</taxon>
        <taxon>Pezizomycotina</taxon>
        <taxon>Dothideomycetes</taxon>
        <taxon>Pleosporomycetidae</taxon>
        <taxon>Pleosporales</taxon>
        <taxon>Massarineae</taxon>
        <taxon>Periconiaceae</taxon>
        <taxon>Periconia</taxon>
    </lineage>
</organism>
<dbReference type="Pfam" id="PF11374">
    <property type="entry name" value="DUF3176"/>
    <property type="match status" value="1"/>
</dbReference>
<proteinExistence type="predicted"/>
<evidence type="ECO:0000313" key="4">
    <source>
        <dbReference type="Proteomes" id="UP000244855"/>
    </source>
</evidence>
<keyword evidence="2" id="KW-1133">Transmembrane helix</keyword>
<dbReference type="PANTHER" id="PTHR35394">
    <property type="entry name" value="DUF3176 DOMAIN-CONTAINING PROTEIN"/>
    <property type="match status" value="1"/>
</dbReference>
<dbReference type="PANTHER" id="PTHR35394:SF5">
    <property type="entry name" value="DUF3176 DOMAIN-CONTAINING PROTEIN"/>
    <property type="match status" value="1"/>
</dbReference>
<dbReference type="Proteomes" id="UP000244855">
    <property type="component" value="Unassembled WGS sequence"/>
</dbReference>
<evidence type="ECO:0000313" key="3">
    <source>
        <dbReference type="EMBL" id="PVI04523.1"/>
    </source>
</evidence>
<sequence>MENRASPDVMTSESRRRPTPTSNQSHDHLLHHVPDKGTYNSTPRTVPFISREAWLFDILSLACAALVLTAMIILLDRYNNKPNPDWSSGITLNTILSLASMLFRVNILVPVASCISQMCWIWCSEQRRPLTHIIMFDQASRGPFGGLRALYAGIWSTLSVLGVCITVIAILVGPFFQQSISFYSAHTIDYDIPAYASTAKAYNGSLLVHKIGSSASMAQYSPYNMKSAMYTGLLSSGMTAAPNAPYSCPTGNCTWDPFPSLAYGIECTDLSKYYSLNCSAEFSNDRQKDACAIGITPAINQSSTQTSWKGGFEINSQDSGGQFLGPRTVMFLRPYYSWGVKSFGNTWTAKPTSALAGISWVRATDLATSSVDIKYISKNSKLESGTCIIYSELQEISAKVEHSVYTEKVLRHETRADNADFLDDNTARLFGNATAPPIKFSYKPSCPTDSSATYCNETEMSLSVDLMANNYVLNGISYVMGYGGNVSTGVWDEQIGHPELKMLYLSPNITKSMENLAHYLTVALRSNDTTLLVQSDPNNSTKYPKDFVAPSHIVRGYSHVERIYVRIRWGWFALPAALIVLVALLLIGTIKATKDHQVGIWKDNPLALLLHTQWRPDDSSAVQGSTQAEVIRSVKGLETRVVGKEVWIGKNVH</sequence>
<dbReference type="EMBL" id="KZ805320">
    <property type="protein sequence ID" value="PVI04523.1"/>
    <property type="molecule type" value="Genomic_DNA"/>
</dbReference>
<keyword evidence="2" id="KW-0472">Membrane</keyword>
<protein>
    <submittedName>
        <fullName evidence="3">Uncharacterized protein</fullName>
    </submittedName>
</protein>
<reference evidence="3 4" key="1">
    <citation type="journal article" date="2018" name="Sci. Rep.">
        <title>Comparative genomics provides insights into the lifestyle and reveals functional heterogeneity of dark septate endophytic fungi.</title>
        <authorList>
            <person name="Knapp D.G."/>
            <person name="Nemeth J.B."/>
            <person name="Barry K."/>
            <person name="Hainaut M."/>
            <person name="Henrissat B."/>
            <person name="Johnson J."/>
            <person name="Kuo A."/>
            <person name="Lim J.H.P."/>
            <person name="Lipzen A."/>
            <person name="Nolan M."/>
            <person name="Ohm R.A."/>
            <person name="Tamas L."/>
            <person name="Grigoriev I.V."/>
            <person name="Spatafora J.W."/>
            <person name="Nagy L.G."/>
            <person name="Kovacs G.M."/>
        </authorList>
    </citation>
    <scope>NUCLEOTIDE SEQUENCE [LARGE SCALE GENOMIC DNA]</scope>
    <source>
        <strain evidence="3 4">DSE2036</strain>
    </source>
</reference>
<dbReference type="AlphaFoldDB" id="A0A2V1E1T1"/>
<evidence type="ECO:0000256" key="2">
    <source>
        <dbReference type="SAM" id="Phobius"/>
    </source>
</evidence>
<dbReference type="InterPro" id="IPR021514">
    <property type="entry name" value="DUF3176"/>
</dbReference>
<evidence type="ECO:0000256" key="1">
    <source>
        <dbReference type="SAM" id="MobiDB-lite"/>
    </source>
</evidence>
<name>A0A2V1E1T1_9PLEO</name>
<gene>
    <name evidence="3" type="ORF">DM02DRAFT_725689</name>
</gene>
<feature type="transmembrane region" description="Helical" evidence="2">
    <location>
        <begin position="569"/>
        <end position="587"/>
    </location>
</feature>
<feature type="transmembrane region" description="Helical" evidence="2">
    <location>
        <begin position="54"/>
        <end position="75"/>
    </location>
</feature>
<feature type="region of interest" description="Disordered" evidence="1">
    <location>
        <begin position="1"/>
        <end position="38"/>
    </location>
</feature>
<feature type="transmembrane region" description="Helical" evidence="2">
    <location>
        <begin position="95"/>
        <end position="123"/>
    </location>
</feature>
<feature type="compositionally biased region" description="Basic and acidic residues" evidence="1">
    <location>
        <begin position="25"/>
        <end position="35"/>
    </location>
</feature>
<keyword evidence="4" id="KW-1185">Reference proteome</keyword>
<dbReference type="OrthoDB" id="3795586at2759"/>
<feature type="transmembrane region" description="Helical" evidence="2">
    <location>
        <begin position="150"/>
        <end position="176"/>
    </location>
</feature>
<keyword evidence="2" id="KW-0812">Transmembrane</keyword>